<feature type="domain" description="Reverse transcriptase Ty1/copia-type" evidence="1">
    <location>
        <begin position="4"/>
        <end position="141"/>
    </location>
</feature>
<accession>A0A6A6L506</accession>
<keyword evidence="3" id="KW-1185">Reference proteome</keyword>
<dbReference type="AlphaFoldDB" id="A0A6A6L506"/>
<proteinExistence type="predicted"/>
<dbReference type="Proteomes" id="UP000467840">
    <property type="component" value="Chromosome 7"/>
</dbReference>
<gene>
    <name evidence="2" type="ORF">GH714_033744</name>
</gene>
<comment type="caution">
    <text evidence="2">The sequence shown here is derived from an EMBL/GenBank/DDBJ whole genome shotgun (WGS) entry which is preliminary data.</text>
</comment>
<evidence type="ECO:0000259" key="1">
    <source>
        <dbReference type="Pfam" id="PF07727"/>
    </source>
</evidence>
<reference evidence="2 3" key="1">
    <citation type="journal article" date="2020" name="Mol. Plant">
        <title>The Chromosome-Based Rubber Tree Genome Provides New Insights into Spurge Genome Evolution and Rubber Biosynthesis.</title>
        <authorList>
            <person name="Liu J."/>
            <person name="Shi C."/>
            <person name="Shi C.C."/>
            <person name="Li W."/>
            <person name="Zhang Q.J."/>
            <person name="Zhang Y."/>
            <person name="Li K."/>
            <person name="Lu H.F."/>
            <person name="Shi C."/>
            <person name="Zhu S.T."/>
            <person name="Xiao Z.Y."/>
            <person name="Nan H."/>
            <person name="Yue Y."/>
            <person name="Zhu X.G."/>
            <person name="Wu Y."/>
            <person name="Hong X.N."/>
            <person name="Fan G.Y."/>
            <person name="Tong Y."/>
            <person name="Zhang D."/>
            <person name="Mao C.L."/>
            <person name="Liu Y.L."/>
            <person name="Hao S.J."/>
            <person name="Liu W.Q."/>
            <person name="Lv M.Q."/>
            <person name="Zhang H.B."/>
            <person name="Liu Y."/>
            <person name="Hu-Tang G.R."/>
            <person name="Wang J.P."/>
            <person name="Wang J.H."/>
            <person name="Sun Y.H."/>
            <person name="Ni S.B."/>
            <person name="Chen W.B."/>
            <person name="Zhang X.C."/>
            <person name="Jiao Y.N."/>
            <person name="Eichler E.E."/>
            <person name="Li G.H."/>
            <person name="Liu X."/>
            <person name="Gao L.Z."/>
        </authorList>
    </citation>
    <scope>NUCLEOTIDE SEQUENCE [LARGE SCALE GENOMIC DNA]</scope>
    <source>
        <strain evidence="3">cv. GT1</strain>
        <tissue evidence="2">Leaf</tissue>
    </source>
</reference>
<sequence length="175" mass="20532">MNTSRILLSCAVNLEWDLQQFDIKNVFFFQGDLEDEVYMEIPPRFKDKMTKRKAYRLKKALYSLKQSPRAWLDKFGKTMISFGYHQSNANHTLFMKYRRGNITLLIVYVNDIVVIEDDKEEIAHMKECLAQEFKIKDLDETDMLGCKPVESPIKTNHKLQTGVRESIDIEISEVS</sequence>
<dbReference type="InterPro" id="IPR013103">
    <property type="entry name" value="RVT_2"/>
</dbReference>
<protein>
    <recommendedName>
        <fullName evidence="1">Reverse transcriptase Ty1/copia-type domain-containing protein</fullName>
    </recommendedName>
</protein>
<evidence type="ECO:0000313" key="3">
    <source>
        <dbReference type="Proteomes" id="UP000467840"/>
    </source>
</evidence>
<organism evidence="2 3">
    <name type="scientific">Hevea brasiliensis</name>
    <name type="common">Para rubber tree</name>
    <name type="synonym">Siphonia brasiliensis</name>
    <dbReference type="NCBI Taxonomy" id="3981"/>
    <lineage>
        <taxon>Eukaryota</taxon>
        <taxon>Viridiplantae</taxon>
        <taxon>Streptophyta</taxon>
        <taxon>Embryophyta</taxon>
        <taxon>Tracheophyta</taxon>
        <taxon>Spermatophyta</taxon>
        <taxon>Magnoliopsida</taxon>
        <taxon>eudicotyledons</taxon>
        <taxon>Gunneridae</taxon>
        <taxon>Pentapetalae</taxon>
        <taxon>rosids</taxon>
        <taxon>fabids</taxon>
        <taxon>Malpighiales</taxon>
        <taxon>Euphorbiaceae</taxon>
        <taxon>Crotonoideae</taxon>
        <taxon>Micrandreae</taxon>
        <taxon>Hevea</taxon>
    </lineage>
</organism>
<dbReference type="EMBL" id="JAAGAX010000013">
    <property type="protein sequence ID" value="KAF2295727.1"/>
    <property type="molecule type" value="Genomic_DNA"/>
</dbReference>
<dbReference type="PANTHER" id="PTHR43383">
    <property type="entry name" value="NODULIN 6"/>
    <property type="match status" value="1"/>
</dbReference>
<name>A0A6A6L506_HEVBR</name>
<dbReference type="PANTHER" id="PTHR43383:SF2">
    <property type="entry name" value="AMIDOHYDROLASE 2 FAMILY PROTEIN"/>
    <property type="match status" value="1"/>
</dbReference>
<dbReference type="Pfam" id="PF07727">
    <property type="entry name" value="RVT_2"/>
    <property type="match status" value="1"/>
</dbReference>
<evidence type="ECO:0000313" key="2">
    <source>
        <dbReference type="EMBL" id="KAF2295727.1"/>
    </source>
</evidence>